<comment type="caution">
    <text evidence="1">The sequence shown here is derived from an EMBL/GenBank/DDBJ whole genome shotgun (WGS) entry which is preliminary data.</text>
</comment>
<protein>
    <submittedName>
        <fullName evidence="1">Uncharacterized protein</fullName>
    </submittedName>
</protein>
<name>A0A5B7GF72_PORTR</name>
<dbReference type="Proteomes" id="UP000324222">
    <property type="component" value="Unassembled WGS sequence"/>
</dbReference>
<organism evidence="1 2">
    <name type="scientific">Portunus trituberculatus</name>
    <name type="common">Swimming crab</name>
    <name type="synonym">Neptunus trituberculatus</name>
    <dbReference type="NCBI Taxonomy" id="210409"/>
    <lineage>
        <taxon>Eukaryota</taxon>
        <taxon>Metazoa</taxon>
        <taxon>Ecdysozoa</taxon>
        <taxon>Arthropoda</taxon>
        <taxon>Crustacea</taxon>
        <taxon>Multicrustacea</taxon>
        <taxon>Malacostraca</taxon>
        <taxon>Eumalacostraca</taxon>
        <taxon>Eucarida</taxon>
        <taxon>Decapoda</taxon>
        <taxon>Pleocyemata</taxon>
        <taxon>Brachyura</taxon>
        <taxon>Eubrachyura</taxon>
        <taxon>Portunoidea</taxon>
        <taxon>Portunidae</taxon>
        <taxon>Portuninae</taxon>
        <taxon>Portunus</taxon>
    </lineage>
</organism>
<evidence type="ECO:0000313" key="1">
    <source>
        <dbReference type="EMBL" id="MPC58631.1"/>
    </source>
</evidence>
<dbReference type="EMBL" id="VSRR010015857">
    <property type="protein sequence ID" value="MPC58631.1"/>
    <property type="molecule type" value="Genomic_DNA"/>
</dbReference>
<evidence type="ECO:0000313" key="2">
    <source>
        <dbReference type="Proteomes" id="UP000324222"/>
    </source>
</evidence>
<keyword evidence="2" id="KW-1185">Reference proteome</keyword>
<reference evidence="1 2" key="1">
    <citation type="submission" date="2019-05" db="EMBL/GenBank/DDBJ databases">
        <title>Another draft genome of Portunus trituberculatus and its Hox gene families provides insights of decapod evolution.</title>
        <authorList>
            <person name="Jeong J.-H."/>
            <person name="Song I."/>
            <person name="Kim S."/>
            <person name="Choi T."/>
            <person name="Kim D."/>
            <person name="Ryu S."/>
            <person name="Kim W."/>
        </authorList>
    </citation>
    <scope>NUCLEOTIDE SEQUENCE [LARGE SCALE GENOMIC DNA]</scope>
    <source>
        <tissue evidence="1">Muscle</tissue>
    </source>
</reference>
<accession>A0A5B7GF72</accession>
<sequence length="22" mass="2572">MEAGMKWVKYLKVKNARSVSVF</sequence>
<gene>
    <name evidence="1" type="ORF">E2C01_052638</name>
</gene>
<proteinExistence type="predicted"/>
<dbReference type="AlphaFoldDB" id="A0A5B7GF72"/>